<organism evidence="3 4">
    <name type="scientific">Hibiscus syriacus</name>
    <name type="common">Rose of Sharon</name>
    <dbReference type="NCBI Taxonomy" id="106335"/>
    <lineage>
        <taxon>Eukaryota</taxon>
        <taxon>Viridiplantae</taxon>
        <taxon>Streptophyta</taxon>
        <taxon>Embryophyta</taxon>
        <taxon>Tracheophyta</taxon>
        <taxon>Spermatophyta</taxon>
        <taxon>Magnoliopsida</taxon>
        <taxon>eudicotyledons</taxon>
        <taxon>Gunneridae</taxon>
        <taxon>Pentapetalae</taxon>
        <taxon>rosids</taxon>
        <taxon>malvids</taxon>
        <taxon>Malvales</taxon>
        <taxon>Malvaceae</taxon>
        <taxon>Malvoideae</taxon>
        <taxon>Hibiscus</taxon>
    </lineage>
</organism>
<evidence type="ECO:0000256" key="1">
    <source>
        <dbReference type="PROSITE-ProRule" id="PRU00221"/>
    </source>
</evidence>
<dbReference type="Gene3D" id="2.130.10.10">
    <property type="entry name" value="YVTN repeat-like/Quinoprotein amine dehydrogenase"/>
    <property type="match status" value="2"/>
</dbReference>
<dbReference type="InterPro" id="IPR046851">
    <property type="entry name" value="NBCH_WD40"/>
</dbReference>
<accession>A0A6A2Z0E3</accession>
<dbReference type="PANTHER" id="PTHR13743">
    <property type="entry name" value="BEIGE/BEACH-RELATED"/>
    <property type="match status" value="1"/>
</dbReference>
<name>A0A6A2Z0E3_HIBSY</name>
<dbReference type="Pfam" id="PF20426">
    <property type="entry name" value="NBCH_WD40"/>
    <property type="match status" value="1"/>
</dbReference>
<gene>
    <name evidence="3" type="ORF">F3Y22_tig00111100pilonHSYRG00023</name>
</gene>
<comment type="caution">
    <text evidence="3">The sequence shown here is derived from an EMBL/GenBank/DDBJ whole genome shotgun (WGS) entry which is preliminary data.</text>
</comment>
<proteinExistence type="predicted"/>
<dbReference type="PROSITE" id="PS50082">
    <property type="entry name" value="WD_REPEATS_2"/>
    <property type="match status" value="1"/>
</dbReference>
<dbReference type="PROSITE" id="PS50294">
    <property type="entry name" value="WD_REPEATS_REGION"/>
    <property type="match status" value="1"/>
</dbReference>
<feature type="domain" description="Neurobeachin beta-propeller" evidence="2">
    <location>
        <begin position="15"/>
        <end position="186"/>
    </location>
</feature>
<dbReference type="EMBL" id="VEPZ02001234">
    <property type="protein sequence ID" value="KAE8685097.1"/>
    <property type="molecule type" value="Genomic_DNA"/>
</dbReference>
<keyword evidence="4" id="KW-1185">Reference proteome</keyword>
<evidence type="ECO:0000313" key="3">
    <source>
        <dbReference type="EMBL" id="KAE8685097.1"/>
    </source>
</evidence>
<dbReference type="InterPro" id="IPR036322">
    <property type="entry name" value="WD40_repeat_dom_sf"/>
</dbReference>
<dbReference type="InterPro" id="IPR015943">
    <property type="entry name" value="WD40/YVTN_repeat-like_dom_sf"/>
</dbReference>
<evidence type="ECO:0000259" key="2">
    <source>
        <dbReference type="Pfam" id="PF20426"/>
    </source>
</evidence>
<dbReference type="SMART" id="SM00320">
    <property type="entry name" value="WD40"/>
    <property type="match status" value="3"/>
</dbReference>
<dbReference type="InterPro" id="IPR050865">
    <property type="entry name" value="BEACH_Domain"/>
</dbReference>
<feature type="repeat" description="WD" evidence="1">
    <location>
        <begin position="15"/>
        <end position="49"/>
    </location>
</feature>
<dbReference type="Proteomes" id="UP000436088">
    <property type="component" value="Unassembled WGS sequence"/>
</dbReference>
<protein>
    <recommendedName>
        <fullName evidence="2">Neurobeachin beta-propeller domain-containing protein</fullName>
    </recommendedName>
</protein>
<evidence type="ECO:0000313" key="4">
    <source>
        <dbReference type="Proteomes" id="UP000436088"/>
    </source>
</evidence>
<reference evidence="3" key="1">
    <citation type="submission" date="2019-09" db="EMBL/GenBank/DDBJ databases">
        <title>Draft genome information of white flower Hibiscus syriacus.</title>
        <authorList>
            <person name="Kim Y.-M."/>
        </authorList>
    </citation>
    <scope>NUCLEOTIDE SEQUENCE [LARGE SCALE GENOMIC DNA]</scope>
    <source>
        <strain evidence="3">YM2019G1</strain>
    </source>
</reference>
<dbReference type="PANTHER" id="PTHR13743:SF157">
    <property type="entry name" value="BEACH DOMAIN-CONTAINING PROTEIN C2"/>
    <property type="match status" value="1"/>
</dbReference>
<sequence length="271" mass="29565">MEQIHWKWLLDTAPVTCLSLSPDSNYLVTGSRDSTVLLWRIHRASKGSSSTSETPTTPHIPATPSRDSLAKIIADKSLKRRIEGPIHVLRGHHREILRCCVSTDLGMVVSCGLPSDALLHSMRTGCLIRRLAGVEADAIYLSSEGIVLTWNQSQQTLSTFTLNGVLVARAQLTSLGSIGCMEISVDSESALIGMNSTLRNKNRDLSVSNLPFAFWIYILKVFYVLELKEGQDITALALNEDNTNLLVSTADKQLIVFTDPALSSKSGGTKA</sequence>
<keyword evidence="1" id="KW-0853">WD repeat</keyword>
<dbReference type="AlphaFoldDB" id="A0A6A2Z0E3"/>
<dbReference type="SUPFAM" id="SSF50978">
    <property type="entry name" value="WD40 repeat-like"/>
    <property type="match status" value="1"/>
</dbReference>
<dbReference type="InterPro" id="IPR001680">
    <property type="entry name" value="WD40_rpt"/>
</dbReference>